<dbReference type="AlphaFoldDB" id="A0A1I4QF69"/>
<sequence length="71" mass="8170">METKNKIIIGLLVFIALGIGIIAYQSIQKSSEESRIKQQEQKIMEKEKNDIKKVLDKPKKSMTDSTENNFK</sequence>
<keyword evidence="2" id="KW-0812">Transmembrane</keyword>
<name>A0A1I4QF69_9FIRM</name>
<dbReference type="Proteomes" id="UP000199520">
    <property type="component" value="Unassembled WGS sequence"/>
</dbReference>
<proteinExistence type="predicted"/>
<accession>A0A1I4QF69</accession>
<gene>
    <name evidence="3" type="ORF">SAMN04490355_10962</name>
</gene>
<evidence type="ECO:0000313" key="4">
    <source>
        <dbReference type="Proteomes" id="UP000199520"/>
    </source>
</evidence>
<keyword evidence="2" id="KW-1133">Transmembrane helix</keyword>
<dbReference type="EMBL" id="FOTS01000096">
    <property type="protein sequence ID" value="SFM38253.1"/>
    <property type="molecule type" value="Genomic_DNA"/>
</dbReference>
<keyword evidence="2" id="KW-0472">Membrane</keyword>
<feature type="transmembrane region" description="Helical" evidence="2">
    <location>
        <begin position="7"/>
        <end position="27"/>
    </location>
</feature>
<reference evidence="4" key="1">
    <citation type="submission" date="2016-10" db="EMBL/GenBank/DDBJ databases">
        <authorList>
            <person name="Varghese N."/>
            <person name="Submissions S."/>
        </authorList>
    </citation>
    <scope>NUCLEOTIDE SEQUENCE [LARGE SCALE GENOMIC DNA]</scope>
    <source>
        <strain evidence="4">DSM 13327</strain>
    </source>
</reference>
<evidence type="ECO:0000256" key="2">
    <source>
        <dbReference type="SAM" id="Phobius"/>
    </source>
</evidence>
<evidence type="ECO:0000313" key="3">
    <source>
        <dbReference type="EMBL" id="SFM38253.1"/>
    </source>
</evidence>
<feature type="compositionally biased region" description="Basic and acidic residues" evidence="1">
    <location>
        <begin position="47"/>
        <end position="62"/>
    </location>
</feature>
<protein>
    <submittedName>
        <fullName evidence="3">Uncharacterized protein</fullName>
    </submittedName>
</protein>
<organism evidence="3 4">
    <name type="scientific">Pelosinus propionicus DSM 13327</name>
    <dbReference type="NCBI Taxonomy" id="1123291"/>
    <lineage>
        <taxon>Bacteria</taxon>
        <taxon>Bacillati</taxon>
        <taxon>Bacillota</taxon>
        <taxon>Negativicutes</taxon>
        <taxon>Selenomonadales</taxon>
        <taxon>Sporomusaceae</taxon>
        <taxon>Pelosinus</taxon>
    </lineage>
</organism>
<keyword evidence="4" id="KW-1185">Reference proteome</keyword>
<evidence type="ECO:0000256" key="1">
    <source>
        <dbReference type="SAM" id="MobiDB-lite"/>
    </source>
</evidence>
<dbReference type="RefSeq" id="WP_090944647.1">
    <property type="nucleotide sequence ID" value="NZ_FOTS01000096.1"/>
</dbReference>
<feature type="region of interest" description="Disordered" evidence="1">
    <location>
        <begin position="47"/>
        <end position="71"/>
    </location>
</feature>
<dbReference type="STRING" id="1123291.SAMN04490355_10962"/>